<reference evidence="2" key="1">
    <citation type="journal article" date="2019" name="Sci. Rep.">
        <title>Draft genome of Tanacetum cinerariifolium, the natural source of mosquito coil.</title>
        <authorList>
            <person name="Yamashiro T."/>
            <person name="Shiraishi A."/>
            <person name="Satake H."/>
            <person name="Nakayama K."/>
        </authorList>
    </citation>
    <scope>NUCLEOTIDE SEQUENCE</scope>
</reference>
<dbReference type="CDD" id="cd01650">
    <property type="entry name" value="RT_nLTR_like"/>
    <property type="match status" value="1"/>
</dbReference>
<keyword evidence="2" id="KW-0548">Nucleotidyltransferase</keyword>
<dbReference type="PANTHER" id="PTHR33116:SF79">
    <property type="entry name" value="REVERSE TRANSCRIPTASE DOMAIN, ZINC FINGER, CCHC-TYPE-RELATED"/>
    <property type="match status" value="1"/>
</dbReference>
<dbReference type="EMBL" id="BKCJ010010968">
    <property type="protein sequence ID" value="GEU93982.1"/>
    <property type="molecule type" value="Genomic_DNA"/>
</dbReference>
<evidence type="ECO:0000313" key="2">
    <source>
        <dbReference type="EMBL" id="GEU93982.1"/>
    </source>
</evidence>
<accession>A0A6L2PA29</accession>
<sequence length="446" mass="50959">MTSNPYRTKRAVWDCGVNKSPGPDGFTFGFYRHFWSLIENDVFVAIKHFFTYGVIPKGCNSSFIALIPKVPDANLVKDFRPISLIGSIYKIIAKILANQLVNVLDGIVNEVQSAFVARRQMLDGHFIINEIIQWCRSKKRKAVIFKVDFEKASDSVRCDYLDEILSKFGFESKWRTWIRNCLCSSRGKWCEDNINTLVNVLECFHRAFGLKINMSKSKLMGIHVEDALIKQAAAKLGCLTLRAPFTYLGLKVGGSMSRISEWQDVVDKVKARISKWKLKTLSIGGRLTLLKSVLGSIPIFHMSTYRVLKMVLHELESIRCHFFNGHGRSHRKASWTKWSTVITPKEKGGLGVANLYTLNRGLMLKWSWRLFSYLNSLWVWVVKAIHGEDGCMVRGGEEQSQYDALTDLIVGVNLLPQTDRYAWTLDGTGEFTLSRFQRILLLHFLK</sequence>
<dbReference type="InterPro" id="IPR000477">
    <property type="entry name" value="RT_dom"/>
</dbReference>
<protein>
    <submittedName>
        <fullName evidence="2">RNA-directed DNA polymerase, eukaryota, reverse transcriptase zinc-binding domain protein</fullName>
    </submittedName>
</protein>
<comment type="caution">
    <text evidence="2">The sequence shown here is derived from an EMBL/GenBank/DDBJ whole genome shotgun (WGS) entry which is preliminary data.</text>
</comment>
<dbReference type="AlphaFoldDB" id="A0A6L2PA29"/>
<proteinExistence type="predicted"/>
<dbReference type="PANTHER" id="PTHR33116">
    <property type="entry name" value="REVERSE TRANSCRIPTASE ZINC-BINDING DOMAIN-CONTAINING PROTEIN-RELATED-RELATED"/>
    <property type="match status" value="1"/>
</dbReference>
<evidence type="ECO:0000259" key="1">
    <source>
        <dbReference type="Pfam" id="PF00078"/>
    </source>
</evidence>
<dbReference type="GO" id="GO:0003964">
    <property type="term" value="F:RNA-directed DNA polymerase activity"/>
    <property type="evidence" value="ECO:0007669"/>
    <property type="project" value="UniProtKB-KW"/>
</dbReference>
<keyword evidence="2" id="KW-0808">Transferase</keyword>
<name>A0A6L2PA29_TANCI</name>
<keyword evidence="2" id="KW-0695">RNA-directed DNA polymerase</keyword>
<gene>
    <name evidence="2" type="ORF">Tci_065960</name>
</gene>
<dbReference type="Pfam" id="PF00078">
    <property type="entry name" value="RVT_1"/>
    <property type="match status" value="1"/>
</dbReference>
<feature type="domain" description="Reverse transcriptase" evidence="1">
    <location>
        <begin position="70"/>
        <end position="189"/>
    </location>
</feature>
<organism evidence="2">
    <name type="scientific">Tanacetum cinerariifolium</name>
    <name type="common">Dalmatian daisy</name>
    <name type="synonym">Chrysanthemum cinerariifolium</name>
    <dbReference type="NCBI Taxonomy" id="118510"/>
    <lineage>
        <taxon>Eukaryota</taxon>
        <taxon>Viridiplantae</taxon>
        <taxon>Streptophyta</taxon>
        <taxon>Embryophyta</taxon>
        <taxon>Tracheophyta</taxon>
        <taxon>Spermatophyta</taxon>
        <taxon>Magnoliopsida</taxon>
        <taxon>eudicotyledons</taxon>
        <taxon>Gunneridae</taxon>
        <taxon>Pentapetalae</taxon>
        <taxon>asterids</taxon>
        <taxon>campanulids</taxon>
        <taxon>Asterales</taxon>
        <taxon>Asteraceae</taxon>
        <taxon>Asteroideae</taxon>
        <taxon>Anthemideae</taxon>
        <taxon>Anthemidinae</taxon>
        <taxon>Tanacetum</taxon>
    </lineage>
</organism>